<sequence length="52" mass="5954">MHCAKDIISAIFIMAVSPFALKNLASQVFASRQSLYNANWRKYNSFSLSKKR</sequence>
<gene>
    <name evidence="1" type="ORF">M3I41_03400</name>
</gene>
<dbReference type="EMBL" id="CP097095">
    <property type="protein sequence ID" value="UQF80329.1"/>
    <property type="molecule type" value="Genomic_DNA"/>
</dbReference>
<reference evidence="1" key="1">
    <citation type="submission" date="2022-05" db="EMBL/GenBank/DDBJ databases">
        <title>Using nanopore sequencing to obtain complete genomes from saliva samples.</title>
        <authorList>
            <person name="Baker J.L."/>
        </authorList>
    </citation>
    <scope>NUCLEOTIDE SEQUENCE</scope>
    <source>
        <strain evidence="1">JCVI-JB-Ag32</strain>
    </source>
</reference>
<proteinExistence type="predicted"/>
<organism evidence="1 2">
    <name type="scientific">Actinomyces graevenitzii</name>
    <dbReference type="NCBI Taxonomy" id="55565"/>
    <lineage>
        <taxon>Bacteria</taxon>
        <taxon>Bacillati</taxon>
        <taxon>Actinomycetota</taxon>
        <taxon>Actinomycetes</taxon>
        <taxon>Actinomycetales</taxon>
        <taxon>Actinomycetaceae</taxon>
        <taxon>Actinomyces</taxon>
    </lineage>
</organism>
<dbReference type="AlphaFoldDB" id="A0A9E7ANN3"/>
<evidence type="ECO:0000313" key="1">
    <source>
        <dbReference type="EMBL" id="UQF80329.1"/>
    </source>
</evidence>
<name>A0A9E7ANN3_9ACTO</name>
<protein>
    <submittedName>
        <fullName evidence="1">Uncharacterized protein</fullName>
    </submittedName>
</protein>
<accession>A0A9E7ANN3</accession>
<evidence type="ECO:0000313" key="2">
    <source>
        <dbReference type="Proteomes" id="UP000830236"/>
    </source>
</evidence>
<dbReference type="KEGG" id="agh:M3I41_03400"/>
<dbReference type="Proteomes" id="UP000830236">
    <property type="component" value="Chromosome"/>
</dbReference>